<evidence type="ECO:0000313" key="3">
    <source>
        <dbReference type="Proteomes" id="UP000564644"/>
    </source>
</evidence>
<feature type="transmembrane region" description="Helical" evidence="1">
    <location>
        <begin position="7"/>
        <end position="24"/>
    </location>
</feature>
<sequence length="117" mass="13139">MMFVVKFVLKWIINGVIIIGFLMYFASVSFTTAATTATALTIISYFAGDHMILRSTNNTIATLADAVLTFAFLWLVSYLMKWDLSAVEILVTTVILGAAEWFIHRYVFQRKLSVQGS</sequence>
<feature type="transmembrane region" description="Helical" evidence="1">
    <location>
        <begin position="30"/>
        <end position="48"/>
    </location>
</feature>
<name>A0A7X0VUX2_9BACL</name>
<organism evidence="2 3">
    <name type="scientific">Cohnella zeiphila</name>
    <dbReference type="NCBI Taxonomy" id="2761120"/>
    <lineage>
        <taxon>Bacteria</taxon>
        <taxon>Bacillati</taxon>
        <taxon>Bacillota</taxon>
        <taxon>Bacilli</taxon>
        <taxon>Bacillales</taxon>
        <taxon>Paenibacillaceae</taxon>
        <taxon>Cohnella</taxon>
    </lineage>
</organism>
<comment type="caution">
    <text evidence="2">The sequence shown here is derived from an EMBL/GenBank/DDBJ whole genome shotgun (WGS) entry which is preliminary data.</text>
</comment>
<accession>A0A7X0VUX2</accession>
<gene>
    <name evidence="2" type="ORF">H7C18_07985</name>
</gene>
<feature type="transmembrane region" description="Helical" evidence="1">
    <location>
        <begin position="86"/>
        <end position="103"/>
    </location>
</feature>
<dbReference type="InterPro" id="IPR019649">
    <property type="entry name" value="DUF2512"/>
</dbReference>
<dbReference type="Pfam" id="PF10710">
    <property type="entry name" value="DUF2512"/>
    <property type="match status" value="1"/>
</dbReference>
<keyword evidence="1" id="KW-0472">Membrane</keyword>
<protein>
    <submittedName>
        <fullName evidence="2">DUF2512 family protein</fullName>
    </submittedName>
</protein>
<dbReference type="RefSeq" id="WP_185128498.1">
    <property type="nucleotide sequence ID" value="NZ_JACJVO010000009.1"/>
</dbReference>
<proteinExistence type="predicted"/>
<keyword evidence="1" id="KW-0812">Transmembrane</keyword>
<reference evidence="2 3" key="1">
    <citation type="submission" date="2020-08" db="EMBL/GenBank/DDBJ databases">
        <title>Cohnella phylogeny.</title>
        <authorList>
            <person name="Dunlap C."/>
        </authorList>
    </citation>
    <scope>NUCLEOTIDE SEQUENCE [LARGE SCALE GENOMIC DNA]</scope>
    <source>
        <strain evidence="2 3">CBP 2801</strain>
    </source>
</reference>
<dbReference type="AlphaFoldDB" id="A0A7X0VUX2"/>
<feature type="transmembrane region" description="Helical" evidence="1">
    <location>
        <begin position="60"/>
        <end position="80"/>
    </location>
</feature>
<dbReference type="EMBL" id="JACJVO010000009">
    <property type="protein sequence ID" value="MBB6730840.1"/>
    <property type="molecule type" value="Genomic_DNA"/>
</dbReference>
<keyword evidence="3" id="KW-1185">Reference proteome</keyword>
<evidence type="ECO:0000313" key="2">
    <source>
        <dbReference type="EMBL" id="MBB6730840.1"/>
    </source>
</evidence>
<dbReference type="Proteomes" id="UP000564644">
    <property type="component" value="Unassembled WGS sequence"/>
</dbReference>
<keyword evidence="1" id="KW-1133">Transmembrane helix</keyword>
<evidence type="ECO:0000256" key="1">
    <source>
        <dbReference type="SAM" id="Phobius"/>
    </source>
</evidence>